<name>A0A3Q9BLB4_9LACT</name>
<evidence type="ECO:0000256" key="3">
    <source>
        <dbReference type="ARBA" id="ARBA00023163"/>
    </source>
</evidence>
<dbReference type="GO" id="GO:0003700">
    <property type="term" value="F:DNA-binding transcription factor activity"/>
    <property type="evidence" value="ECO:0007669"/>
    <property type="project" value="InterPro"/>
</dbReference>
<dbReference type="GO" id="GO:0043565">
    <property type="term" value="F:sequence-specific DNA binding"/>
    <property type="evidence" value="ECO:0007669"/>
    <property type="project" value="InterPro"/>
</dbReference>
<evidence type="ECO:0000256" key="1">
    <source>
        <dbReference type="ARBA" id="ARBA00023015"/>
    </source>
</evidence>
<dbReference type="PANTHER" id="PTHR43280">
    <property type="entry name" value="ARAC-FAMILY TRANSCRIPTIONAL REGULATOR"/>
    <property type="match status" value="1"/>
</dbReference>
<dbReference type="KEGG" id="jeh:EJN90_03900"/>
<dbReference type="PRINTS" id="PR00032">
    <property type="entry name" value="HTHARAC"/>
</dbReference>
<evidence type="ECO:0000256" key="2">
    <source>
        <dbReference type="ARBA" id="ARBA00023125"/>
    </source>
</evidence>
<dbReference type="Gene3D" id="1.10.10.60">
    <property type="entry name" value="Homeodomain-like"/>
    <property type="match status" value="2"/>
</dbReference>
<dbReference type="PROSITE" id="PS01124">
    <property type="entry name" value="HTH_ARAC_FAMILY_2"/>
    <property type="match status" value="1"/>
</dbReference>
<protein>
    <submittedName>
        <fullName evidence="5">AraC family transcriptional regulator</fullName>
    </submittedName>
</protein>
<dbReference type="SUPFAM" id="SSF51215">
    <property type="entry name" value="Regulatory protein AraC"/>
    <property type="match status" value="1"/>
</dbReference>
<proteinExistence type="predicted"/>
<dbReference type="InterPro" id="IPR018060">
    <property type="entry name" value="HTH_AraC"/>
</dbReference>
<keyword evidence="2" id="KW-0238">DNA-binding</keyword>
<dbReference type="InterPro" id="IPR020449">
    <property type="entry name" value="Tscrpt_reg_AraC-type_HTH"/>
</dbReference>
<accession>A0A3Q9BLB4</accession>
<evidence type="ECO:0000313" key="5">
    <source>
        <dbReference type="EMBL" id="AZP03880.1"/>
    </source>
</evidence>
<dbReference type="InterPro" id="IPR009057">
    <property type="entry name" value="Homeodomain-like_sf"/>
</dbReference>
<dbReference type="SMART" id="SM00342">
    <property type="entry name" value="HTH_ARAC"/>
    <property type="match status" value="1"/>
</dbReference>
<dbReference type="AlphaFoldDB" id="A0A3Q9BLB4"/>
<dbReference type="InterPro" id="IPR037923">
    <property type="entry name" value="HTH-like"/>
</dbReference>
<keyword evidence="3" id="KW-0804">Transcription</keyword>
<feature type="domain" description="HTH araC/xylS-type" evidence="4">
    <location>
        <begin position="138"/>
        <end position="237"/>
    </location>
</feature>
<dbReference type="OrthoDB" id="2713997at2"/>
<organism evidence="5 6">
    <name type="scientific">Jeotgalibaca ciconiae</name>
    <dbReference type="NCBI Taxonomy" id="2496265"/>
    <lineage>
        <taxon>Bacteria</taxon>
        <taxon>Bacillati</taxon>
        <taxon>Bacillota</taxon>
        <taxon>Bacilli</taxon>
        <taxon>Lactobacillales</taxon>
        <taxon>Carnobacteriaceae</taxon>
        <taxon>Jeotgalibaca</taxon>
    </lineage>
</organism>
<keyword evidence="6" id="KW-1185">Reference proteome</keyword>
<dbReference type="InterPro" id="IPR018062">
    <property type="entry name" value="HTH_AraC-typ_CS"/>
</dbReference>
<evidence type="ECO:0000259" key="4">
    <source>
        <dbReference type="PROSITE" id="PS01124"/>
    </source>
</evidence>
<keyword evidence="1" id="KW-0805">Transcription regulation</keyword>
<sequence length="247" mass="28813">MVGNQIYYLHPGDLLMMDGMTVHRAYVFGNEENYERSVIHFDAKWIEPLLADLQIDDLLKFFTENRNGLIRTFEKEDLVSIENMFLAMKKLDALDSSYKNEAKRKLALVQILLKIDSATVRVMDKAQNYEDERTKIAEEISSYVFEHYRESFTIEDVASTLNLSKSYLSHVFKEITGYTIMHYVMGYRLSQARYALLNDHSKSIKVIAFEHGFESDAHFSRFFKQNVGMTPSQYRKNNQYTNGKGAF</sequence>
<evidence type="ECO:0000313" key="6">
    <source>
        <dbReference type="Proteomes" id="UP000273326"/>
    </source>
</evidence>
<dbReference type="PROSITE" id="PS00041">
    <property type="entry name" value="HTH_ARAC_FAMILY_1"/>
    <property type="match status" value="1"/>
</dbReference>
<dbReference type="Proteomes" id="UP000273326">
    <property type="component" value="Chromosome"/>
</dbReference>
<dbReference type="EMBL" id="CP034465">
    <property type="protein sequence ID" value="AZP03880.1"/>
    <property type="molecule type" value="Genomic_DNA"/>
</dbReference>
<reference evidence="6" key="1">
    <citation type="submission" date="2018-12" db="EMBL/GenBank/DDBJ databases">
        <title>Complete genome sequencing of Jeotgalibaca sp. H21T32.</title>
        <authorList>
            <person name="Bae J.-W."/>
            <person name="Lee S.-Y."/>
        </authorList>
    </citation>
    <scope>NUCLEOTIDE SEQUENCE [LARGE SCALE GENOMIC DNA]</scope>
    <source>
        <strain evidence="6">H21T32</strain>
    </source>
</reference>
<dbReference type="SUPFAM" id="SSF46689">
    <property type="entry name" value="Homeodomain-like"/>
    <property type="match status" value="2"/>
</dbReference>
<gene>
    <name evidence="5" type="ORF">EJN90_03900</name>
</gene>
<dbReference type="PANTHER" id="PTHR43280:SF2">
    <property type="entry name" value="HTH-TYPE TRANSCRIPTIONAL REGULATOR EXSA"/>
    <property type="match status" value="1"/>
</dbReference>
<dbReference type="Pfam" id="PF12833">
    <property type="entry name" value="HTH_18"/>
    <property type="match status" value="1"/>
</dbReference>